<dbReference type="GO" id="GO:0008270">
    <property type="term" value="F:zinc ion binding"/>
    <property type="evidence" value="ECO:0007669"/>
    <property type="project" value="UniProtKB-KW"/>
</dbReference>
<reference evidence="6" key="1">
    <citation type="submission" date="2025-08" db="UniProtKB">
        <authorList>
            <consortium name="RefSeq"/>
        </authorList>
    </citation>
    <scope>IDENTIFICATION</scope>
</reference>
<dbReference type="Pfam" id="PF05253">
    <property type="entry name" value="zf-U11-48K"/>
    <property type="match status" value="2"/>
</dbReference>
<evidence type="ECO:0000256" key="3">
    <source>
        <dbReference type="ARBA" id="ARBA00022833"/>
    </source>
</evidence>
<keyword evidence="3" id="KW-0862">Zinc</keyword>
<dbReference type="SUPFAM" id="SSF57667">
    <property type="entry name" value="beta-beta-alpha zinc fingers"/>
    <property type="match status" value="1"/>
</dbReference>
<name>A0A9W2Z9A2_BIOGL</name>
<evidence type="ECO:0000313" key="6">
    <source>
        <dbReference type="RefSeq" id="XP_055871504.1"/>
    </source>
</evidence>
<dbReference type="InterPro" id="IPR022776">
    <property type="entry name" value="TRM13/UPF0224_CHHC_Znf_dom"/>
</dbReference>
<dbReference type="PROSITE" id="PS51800">
    <property type="entry name" value="ZF_CHHC_U11_48K"/>
    <property type="match status" value="2"/>
</dbReference>
<dbReference type="OrthoDB" id="6156756at2759"/>
<protein>
    <submittedName>
        <fullName evidence="6">Uncharacterized protein LOC106051099</fullName>
    </submittedName>
</protein>
<keyword evidence="5" id="KW-1185">Reference proteome</keyword>
<dbReference type="AlphaFoldDB" id="A0A9W2Z9A2"/>
<dbReference type="Proteomes" id="UP001165740">
    <property type="component" value="Chromosome 17"/>
</dbReference>
<evidence type="ECO:0000256" key="1">
    <source>
        <dbReference type="ARBA" id="ARBA00022723"/>
    </source>
</evidence>
<feature type="domain" description="CHHC U11-48K-type" evidence="4">
    <location>
        <begin position="10"/>
        <end position="37"/>
    </location>
</feature>
<evidence type="ECO:0000256" key="2">
    <source>
        <dbReference type="ARBA" id="ARBA00022771"/>
    </source>
</evidence>
<sequence length="366" mass="40402">MLPSNRGDDTVICPYDSAHVIQKKSLQNHLIKCRENHKGSRKVTCKFNKTHIIPEPELYYHLQHCDSRSVFDREMQYQASQNQTFTGAVNGPGITNHIEELEEDWEAAPRVQTKALFNKNSHDVPEEVTKPYVPPGANYANRKQSQPHEVFDYSANSRTKHRGAEPSVELLRGSGRGVLSHTQPKFSLLGRGISRSDDQEVTTPGLQGITSASADVNNGLGHSAYPAPPPGFSLTSKATANILAPAILTSEHSESSLAKTSLGFAESSLAKTSLGFAESSLTNISPTLVVGSVANDFASVNTAGHNASATNHQNSKSEQFRQKRERELRKLTDRQTAERNLLETRHREEIEQLLIRLGLEEKLAMM</sequence>
<evidence type="ECO:0000313" key="5">
    <source>
        <dbReference type="Proteomes" id="UP001165740"/>
    </source>
</evidence>
<accession>A0A9W2Z9A2</accession>
<organism evidence="5 6">
    <name type="scientific">Biomphalaria glabrata</name>
    <name type="common">Bloodfluke planorb</name>
    <name type="synonym">Freshwater snail</name>
    <dbReference type="NCBI Taxonomy" id="6526"/>
    <lineage>
        <taxon>Eukaryota</taxon>
        <taxon>Metazoa</taxon>
        <taxon>Spiralia</taxon>
        <taxon>Lophotrochozoa</taxon>
        <taxon>Mollusca</taxon>
        <taxon>Gastropoda</taxon>
        <taxon>Heterobranchia</taxon>
        <taxon>Euthyneura</taxon>
        <taxon>Panpulmonata</taxon>
        <taxon>Hygrophila</taxon>
        <taxon>Lymnaeoidea</taxon>
        <taxon>Planorbidae</taxon>
        <taxon>Biomphalaria</taxon>
    </lineage>
</organism>
<dbReference type="InterPro" id="IPR051591">
    <property type="entry name" value="UPF0224_FAM112_RNA_Proc"/>
</dbReference>
<evidence type="ECO:0000259" key="4">
    <source>
        <dbReference type="PROSITE" id="PS51800"/>
    </source>
</evidence>
<gene>
    <name evidence="6" type="primary">LOC106051099</name>
</gene>
<dbReference type="PANTHER" id="PTHR21402">
    <property type="entry name" value="GAMETOCYTE SPECIFIC FACTOR 1-RELATED"/>
    <property type="match status" value="1"/>
</dbReference>
<feature type="domain" description="CHHC U11-48K-type" evidence="4">
    <location>
        <begin position="42"/>
        <end position="69"/>
    </location>
</feature>
<keyword evidence="2" id="KW-0863">Zinc-finger</keyword>
<dbReference type="GeneID" id="106051099"/>
<dbReference type="InterPro" id="IPR036236">
    <property type="entry name" value="Znf_C2H2_sf"/>
</dbReference>
<proteinExistence type="predicted"/>
<dbReference type="PANTHER" id="PTHR21402:SF5">
    <property type="entry name" value="GAMETOCYTE SPECIFIC FACTOR 1"/>
    <property type="match status" value="1"/>
</dbReference>
<keyword evidence="1" id="KW-0479">Metal-binding</keyword>
<dbReference type="RefSeq" id="XP_055871504.1">
    <property type="nucleotide sequence ID" value="XM_056015529.1"/>
</dbReference>